<feature type="transmembrane region" description="Helical" evidence="1">
    <location>
        <begin position="371"/>
        <end position="388"/>
    </location>
</feature>
<keyword evidence="1" id="KW-0812">Transmembrane</keyword>
<proteinExistence type="predicted"/>
<feature type="transmembrane region" description="Helical" evidence="1">
    <location>
        <begin position="153"/>
        <end position="172"/>
    </location>
</feature>
<feature type="transmembrane region" description="Helical" evidence="1">
    <location>
        <begin position="394"/>
        <end position="416"/>
    </location>
</feature>
<dbReference type="AlphaFoldDB" id="A0A5S3PUN8"/>
<feature type="transmembrane region" description="Helical" evidence="1">
    <location>
        <begin position="74"/>
        <end position="93"/>
    </location>
</feature>
<dbReference type="InterPro" id="IPR018677">
    <property type="entry name" value="DUF2157"/>
</dbReference>
<keyword evidence="4" id="KW-1185">Reference proteome</keyword>
<feature type="transmembrane region" description="Helical" evidence="1">
    <location>
        <begin position="105"/>
        <end position="123"/>
    </location>
</feature>
<feature type="transmembrane region" description="Helical" evidence="1">
    <location>
        <begin position="342"/>
        <end position="364"/>
    </location>
</feature>
<feature type="domain" description="DUF2157" evidence="2">
    <location>
        <begin position="12"/>
        <end position="152"/>
    </location>
</feature>
<dbReference type="EMBL" id="VATY01000001">
    <property type="protein sequence ID" value="TMM58719.1"/>
    <property type="molecule type" value="Genomic_DNA"/>
</dbReference>
<dbReference type="RefSeq" id="WP_138656652.1">
    <property type="nucleotide sequence ID" value="NZ_VATY01000001.1"/>
</dbReference>
<evidence type="ECO:0000256" key="1">
    <source>
        <dbReference type="SAM" id="Phobius"/>
    </source>
</evidence>
<feature type="transmembrane region" description="Helical" evidence="1">
    <location>
        <begin position="262"/>
        <end position="282"/>
    </location>
</feature>
<feature type="transmembrane region" description="Helical" evidence="1">
    <location>
        <begin position="178"/>
        <end position="195"/>
    </location>
</feature>
<feature type="transmembrane region" description="Helical" evidence="1">
    <location>
        <begin position="207"/>
        <end position="223"/>
    </location>
</feature>
<dbReference type="Pfam" id="PF09925">
    <property type="entry name" value="DUF2157"/>
    <property type="match status" value="1"/>
</dbReference>
<feature type="transmembrane region" description="Helical" evidence="1">
    <location>
        <begin position="229"/>
        <end position="250"/>
    </location>
</feature>
<dbReference type="Proteomes" id="UP000310314">
    <property type="component" value="Unassembled WGS sequence"/>
</dbReference>
<organism evidence="3 4">
    <name type="scientific">Maribacter algarum</name>
    <name type="common">ex Zhang et al. 2020</name>
    <dbReference type="NCBI Taxonomy" id="2578118"/>
    <lineage>
        <taxon>Bacteria</taxon>
        <taxon>Pseudomonadati</taxon>
        <taxon>Bacteroidota</taxon>
        <taxon>Flavobacteriia</taxon>
        <taxon>Flavobacteriales</taxon>
        <taxon>Flavobacteriaceae</taxon>
        <taxon>Maribacter</taxon>
    </lineage>
</organism>
<sequence>MNSKLERQLAELLEADIINSETAQKITAFYHTKDESKPNRLFTIFGVLGALLSGLGIILIIAHNWDDMPRNIKTSFAFLPLLIGQIACGFSLIKKKSTTWIESSATFLILAVGATISLVSQIYNIPGDLSDFLLVWTVITAPLIYLMRSNLAVIIHLVLATWYACYSGYSFSSIGHTPWLYLVLFAWVIPYYMMLQRQKAETNITGIINWLLPLSLVIVLGTFTNGDTLLLLMYIGLFGLFYNLGQLSIFKNQKLRRNGFTIIGSLGTIFLLTILTFEWFWKDAIKETYHGSDVLITIILFIAGIATLAYLHLKKQVQGFNLFQYAFMIIGLLYLTRGIGSVYGIVATNLLVAALGIFAVRIGINKSSYGILNYGLLIITALIICRFFDTNLDFIFRGILFIAVGAGFFFANYLLIKKQRKAALNSTSNTQTHE</sequence>
<evidence type="ECO:0000313" key="3">
    <source>
        <dbReference type="EMBL" id="TMM58719.1"/>
    </source>
</evidence>
<feature type="transmembrane region" description="Helical" evidence="1">
    <location>
        <begin position="129"/>
        <end position="146"/>
    </location>
</feature>
<gene>
    <name evidence="3" type="ORF">FEE95_04620</name>
</gene>
<dbReference type="OrthoDB" id="642680at2"/>
<keyword evidence="1" id="KW-0472">Membrane</keyword>
<protein>
    <submittedName>
        <fullName evidence="3">DUF2157 domain-containing protein</fullName>
    </submittedName>
</protein>
<comment type="caution">
    <text evidence="3">The sequence shown here is derived from an EMBL/GenBank/DDBJ whole genome shotgun (WGS) entry which is preliminary data.</text>
</comment>
<feature type="transmembrane region" description="Helical" evidence="1">
    <location>
        <begin position="41"/>
        <end position="62"/>
    </location>
</feature>
<accession>A0A5S3PUN8</accession>
<reference evidence="3 4" key="1">
    <citation type="submission" date="2019-05" db="EMBL/GenBank/DDBJ databases">
        <authorList>
            <person name="Zhang J.-Y."/>
            <person name="Feg X."/>
            <person name="Du Z.-J."/>
        </authorList>
    </citation>
    <scope>NUCLEOTIDE SEQUENCE [LARGE SCALE GENOMIC DNA]</scope>
    <source>
        <strain evidence="3 4">RZ26</strain>
    </source>
</reference>
<feature type="transmembrane region" description="Helical" evidence="1">
    <location>
        <begin position="320"/>
        <end position="336"/>
    </location>
</feature>
<evidence type="ECO:0000259" key="2">
    <source>
        <dbReference type="Pfam" id="PF09925"/>
    </source>
</evidence>
<evidence type="ECO:0000313" key="4">
    <source>
        <dbReference type="Proteomes" id="UP000310314"/>
    </source>
</evidence>
<name>A0A5S3PUN8_9FLAO</name>
<keyword evidence="1" id="KW-1133">Transmembrane helix</keyword>
<feature type="transmembrane region" description="Helical" evidence="1">
    <location>
        <begin position="294"/>
        <end position="313"/>
    </location>
</feature>